<sequence length="48" mass="5383">MLKGVRSPNHLQGGRAFLSITSRLDVMKEVVVALQGARQIHNTFIQKH</sequence>
<organism evidence="1 2">
    <name type="scientific">Pseudomonas mandelii JR-1</name>
    <dbReference type="NCBI Taxonomy" id="1147786"/>
    <lineage>
        <taxon>Bacteria</taxon>
        <taxon>Pseudomonadati</taxon>
        <taxon>Pseudomonadota</taxon>
        <taxon>Gammaproteobacteria</taxon>
        <taxon>Pseudomonadales</taxon>
        <taxon>Pseudomonadaceae</taxon>
        <taxon>Pseudomonas</taxon>
    </lineage>
</organism>
<evidence type="ECO:0000313" key="2">
    <source>
        <dbReference type="Proteomes" id="UP000026913"/>
    </source>
</evidence>
<dbReference type="Proteomes" id="UP000026913">
    <property type="component" value="Chromosome"/>
</dbReference>
<dbReference type="AlphaFoldDB" id="A0A024EK09"/>
<name>A0A024EK09_9PSED</name>
<evidence type="ECO:0000313" key="1">
    <source>
        <dbReference type="EMBL" id="AHZ72895.1"/>
    </source>
</evidence>
<proteinExistence type="predicted"/>
<dbReference type="HOGENOM" id="CLU_3156830_0_0_6"/>
<protein>
    <submittedName>
        <fullName evidence="1">Uncharacterized protein</fullName>
    </submittedName>
</protein>
<reference evidence="1 2" key="1">
    <citation type="journal article" date="2012" name="J. Bacteriol.">
        <title>Genome sequence of cold-adapted Pseudomonas mandelii strain JR-1.</title>
        <authorList>
            <person name="Jang S.H."/>
            <person name="Kim J."/>
            <person name="Kim J."/>
            <person name="Hong S."/>
            <person name="Lee C."/>
        </authorList>
    </citation>
    <scope>NUCLEOTIDE SEQUENCE [LARGE SCALE GENOMIC DNA]</scope>
    <source>
        <strain evidence="1 2">JR-1</strain>
    </source>
</reference>
<dbReference type="KEGG" id="pman:OU5_5816"/>
<gene>
    <name evidence="1" type="ORF">OU5_5816</name>
</gene>
<accession>A0A024EK09</accession>
<dbReference type="EMBL" id="CP005960">
    <property type="protein sequence ID" value="AHZ72895.1"/>
    <property type="molecule type" value="Genomic_DNA"/>
</dbReference>